<proteinExistence type="predicted"/>
<sequence length="71" mass="8595">MGLIFNWHFAVYGFREDMWDGMDYELGSKKLLWKDWQTIEEGRMKKHYLPDNPIFKILREEWSSQLAGHSS</sequence>
<dbReference type="EMBL" id="CP157942">
    <property type="protein sequence ID" value="XBS66751.1"/>
    <property type="molecule type" value="Genomic_DNA"/>
</dbReference>
<dbReference type="AlphaFoldDB" id="A0AAU7Q3F9"/>
<gene>
    <name evidence="1" type="ORF">ABLO99_05930</name>
</gene>
<dbReference type="RefSeq" id="WP_238580430.1">
    <property type="nucleotide sequence ID" value="NZ_CP157942.1"/>
</dbReference>
<name>A0AAU7Q3F9_9RICK</name>
<evidence type="ECO:0000313" key="1">
    <source>
        <dbReference type="EMBL" id="XBS66751.1"/>
    </source>
</evidence>
<reference evidence="1" key="1">
    <citation type="submission" date="2024-06" db="EMBL/GenBank/DDBJ databases">
        <authorList>
            <person name="Dussert Y."/>
            <person name="Peccoud J."/>
            <person name="Pigeault R."/>
        </authorList>
    </citation>
    <scope>NUCLEOTIDE SEQUENCE</scope>
    <source>
        <strain evidence="1">WArc</strain>
    </source>
</reference>
<protein>
    <submittedName>
        <fullName evidence="1">Uncharacterized protein</fullName>
    </submittedName>
</protein>
<accession>A0AAU7Q3F9</accession>
<organism evidence="1">
    <name type="scientific">Wolbachia endosymbiont of Armadillidium arcangelii</name>
    <dbReference type="NCBI Taxonomy" id="3158571"/>
    <lineage>
        <taxon>Bacteria</taxon>
        <taxon>Pseudomonadati</taxon>
        <taxon>Pseudomonadota</taxon>
        <taxon>Alphaproteobacteria</taxon>
        <taxon>Rickettsiales</taxon>
        <taxon>Anaplasmataceae</taxon>
        <taxon>Wolbachieae</taxon>
        <taxon>Wolbachia</taxon>
    </lineage>
</organism>